<dbReference type="OrthoDB" id="9809206at2"/>
<dbReference type="PANTHER" id="PTHR30460">
    <property type="entry name" value="MODERATE CONDUCTANCE MECHANOSENSITIVE CHANNEL YBIO"/>
    <property type="match status" value="1"/>
</dbReference>
<evidence type="ECO:0000256" key="2">
    <source>
        <dbReference type="ARBA" id="ARBA00008017"/>
    </source>
</evidence>
<dbReference type="GO" id="GO:0005886">
    <property type="term" value="C:plasma membrane"/>
    <property type="evidence" value="ECO:0007669"/>
    <property type="project" value="UniProtKB-SubCell"/>
</dbReference>
<evidence type="ECO:0000259" key="8">
    <source>
        <dbReference type="Pfam" id="PF00924"/>
    </source>
</evidence>
<evidence type="ECO:0000256" key="3">
    <source>
        <dbReference type="ARBA" id="ARBA00022475"/>
    </source>
</evidence>
<evidence type="ECO:0000313" key="10">
    <source>
        <dbReference type="Proteomes" id="UP000321400"/>
    </source>
</evidence>
<gene>
    <name evidence="9" type="primary">yfkC</name>
    <name evidence="9" type="ORF">HAL01_20380</name>
</gene>
<evidence type="ECO:0000256" key="4">
    <source>
        <dbReference type="ARBA" id="ARBA00022692"/>
    </source>
</evidence>
<comment type="similarity">
    <text evidence="2">Belongs to the MscS (TC 1.A.23) family.</text>
</comment>
<dbReference type="AlphaFoldDB" id="A0A511X3Q2"/>
<protein>
    <submittedName>
        <fullName evidence="9">Putative MscS family protein YfkC</fullName>
    </submittedName>
</protein>
<dbReference type="GO" id="GO:0008381">
    <property type="term" value="F:mechanosensitive monoatomic ion channel activity"/>
    <property type="evidence" value="ECO:0007669"/>
    <property type="project" value="InterPro"/>
</dbReference>
<evidence type="ECO:0000313" key="9">
    <source>
        <dbReference type="EMBL" id="GEN57574.1"/>
    </source>
</evidence>
<evidence type="ECO:0000256" key="5">
    <source>
        <dbReference type="ARBA" id="ARBA00022989"/>
    </source>
</evidence>
<reference evidence="9 10" key="1">
    <citation type="submission" date="2019-07" db="EMBL/GenBank/DDBJ databases">
        <title>Whole genome shotgun sequence of Halolactibacillus alkaliphilus NBRC 103919.</title>
        <authorList>
            <person name="Hosoyama A."/>
            <person name="Uohara A."/>
            <person name="Ohji S."/>
            <person name="Ichikawa N."/>
        </authorList>
    </citation>
    <scope>NUCLEOTIDE SEQUENCE [LARGE SCALE GENOMIC DNA]</scope>
    <source>
        <strain evidence="9 10">NBRC 103919</strain>
    </source>
</reference>
<dbReference type="Gene3D" id="2.30.30.60">
    <property type="match status" value="1"/>
</dbReference>
<dbReference type="InterPro" id="IPR006685">
    <property type="entry name" value="MscS_channel_2nd"/>
</dbReference>
<dbReference type="InterPro" id="IPR011014">
    <property type="entry name" value="MscS_channel_TM-2"/>
</dbReference>
<dbReference type="InterPro" id="IPR023408">
    <property type="entry name" value="MscS_beta-dom_sf"/>
</dbReference>
<keyword evidence="5 7" id="KW-1133">Transmembrane helix</keyword>
<dbReference type="InterPro" id="IPR011066">
    <property type="entry name" value="MscS_channel_C_sf"/>
</dbReference>
<feature type="transmembrane region" description="Helical" evidence="7">
    <location>
        <begin position="89"/>
        <end position="118"/>
    </location>
</feature>
<dbReference type="Proteomes" id="UP000321400">
    <property type="component" value="Unassembled WGS sequence"/>
</dbReference>
<dbReference type="Pfam" id="PF00924">
    <property type="entry name" value="MS_channel_2nd"/>
    <property type="match status" value="1"/>
</dbReference>
<evidence type="ECO:0000256" key="1">
    <source>
        <dbReference type="ARBA" id="ARBA00004651"/>
    </source>
</evidence>
<dbReference type="SUPFAM" id="SSF82689">
    <property type="entry name" value="Mechanosensitive channel protein MscS (YggB), C-terminal domain"/>
    <property type="match status" value="1"/>
</dbReference>
<name>A0A511X3Q2_9BACI</name>
<comment type="caution">
    <text evidence="9">The sequence shown here is derived from an EMBL/GenBank/DDBJ whole genome shotgun (WGS) entry which is preliminary data.</text>
</comment>
<dbReference type="Gene3D" id="3.30.70.100">
    <property type="match status" value="1"/>
</dbReference>
<dbReference type="SUPFAM" id="SSF82861">
    <property type="entry name" value="Mechanosensitive channel protein MscS (YggB), transmembrane region"/>
    <property type="match status" value="1"/>
</dbReference>
<feature type="transmembrane region" description="Helical" evidence="7">
    <location>
        <begin position="64"/>
        <end position="83"/>
    </location>
</feature>
<keyword evidence="6 7" id="KW-0472">Membrane</keyword>
<proteinExistence type="inferred from homology"/>
<keyword evidence="3" id="KW-1003">Cell membrane</keyword>
<feature type="transmembrane region" description="Helical" evidence="7">
    <location>
        <begin position="20"/>
        <end position="43"/>
    </location>
</feature>
<keyword evidence="10" id="KW-1185">Reference proteome</keyword>
<dbReference type="Gene3D" id="1.10.287.1260">
    <property type="match status" value="1"/>
</dbReference>
<dbReference type="SUPFAM" id="SSF50182">
    <property type="entry name" value="Sm-like ribonucleoproteins"/>
    <property type="match status" value="1"/>
</dbReference>
<comment type="subcellular location">
    <subcellularLocation>
        <location evidence="1">Cell membrane</location>
        <topology evidence="1">Multi-pass membrane protein</topology>
    </subcellularLocation>
</comment>
<dbReference type="PANTHER" id="PTHR30460:SF1">
    <property type="entry name" value="MECHANOSENSITIVE ION CHANNEL"/>
    <property type="match status" value="1"/>
</dbReference>
<dbReference type="InterPro" id="IPR045276">
    <property type="entry name" value="YbiO_bact"/>
</dbReference>
<feature type="domain" description="Mechanosensitive ion channel MscS" evidence="8">
    <location>
        <begin position="106"/>
        <end position="170"/>
    </location>
</feature>
<organism evidence="9 10">
    <name type="scientific">Halolactibacillus alkaliphilus</name>
    <dbReference type="NCBI Taxonomy" id="442899"/>
    <lineage>
        <taxon>Bacteria</taxon>
        <taxon>Bacillati</taxon>
        <taxon>Bacillota</taxon>
        <taxon>Bacilli</taxon>
        <taxon>Bacillales</taxon>
        <taxon>Bacillaceae</taxon>
        <taxon>Halolactibacillus</taxon>
    </lineage>
</organism>
<keyword evidence="4 7" id="KW-0812">Transmembrane</keyword>
<evidence type="ECO:0000256" key="7">
    <source>
        <dbReference type="SAM" id="Phobius"/>
    </source>
</evidence>
<dbReference type="EMBL" id="BJYE01000033">
    <property type="protein sequence ID" value="GEN57574.1"/>
    <property type="molecule type" value="Genomic_DNA"/>
</dbReference>
<sequence length="289" mass="32741">MSWQRFGEVLQLILENKITQLLIGGFVIFLIALFLQRIVRSILSRTKLMDGKEADTIISLLQSVIKYMAMLGFLFFALSVFGLNVGSMLAGAGVLGIIIGFGAQSLVQDLLAGFFIVYEKQLQKGDWVIVNEVHEGVVEEVGFRVLKIRDWSATIISINNGQVRTVENFNKNKMRVIERVTVSYYEDPSRILRILEEICTRLNQELADYLIQDLSGQPIEPFKVLGVDSINDQHQGYRYLITGLVGDLNYFANARSVRTIIAQYMYNHNVQMPHQGVHLTDLNKHAQNS</sequence>
<accession>A0A511X3Q2</accession>
<dbReference type="InterPro" id="IPR010920">
    <property type="entry name" value="LSM_dom_sf"/>
</dbReference>
<evidence type="ECO:0000256" key="6">
    <source>
        <dbReference type="ARBA" id="ARBA00023136"/>
    </source>
</evidence>
<dbReference type="RefSeq" id="WP_089803145.1">
    <property type="nucleotide sequence ID" value="NZ_BJYE01000033.1"/>
</dbReference>